<dbReference type="GO" id="GO:0031625">
    <property type="term" value="F:ubiquitin protein ligase binding"/>
    <property type="evidence" value="ECO:0007669"/>
    <property type="project" value="InterPro"/>
</dbReference>
<evidence type="ECO:0000256" key="1">
    <source>
        <dbReference type="ARBA" id="ARBA00006019"/>
    </source>
</evidence>
<dbReference type="PROSITE" id="PS01256">
    <property type="entry name" value="CULLIN_1"/>
    <property type="match status" value="1"/>
</dbReference>
<dbReference type="Gene3D" id="1.20.1310.10">
    <property type="entry name" value="Cullin Repeats"/>
    <property type="match status" value="5"/>
</dbReference>
<dbReference type="GO" id="GO:0031461">
    <property type="term" value="C:cullin-RING ubiquitin ligase complex"/>
    <property type="evidence" value="ECO:0007669"/>
    <property type="project" value="InterPro"/>
</dbReference>
<dbReference type="InterPro" id="IPR001373">
    <property type="entry name" value="Cullin_N"/>
</dbReference>
<keyword evidence="3" id="KW-0833">Ubl conjugation pathway</keyword>
<evidence type="ECO:0000256" key="6">
    <source>
        <dbReference type="RuleBase" id="RU003829"/>
    </source>
</evidence>
<dbReference type="Gene3D" id="3.30.230.130">
    <property type="entry name" value="Cullin, Chain C, Domain 2"/>
    <property type="match status" value="1"/>
</dbReference>
<dbReference type="Proteomes" id="UP000887566">
    <property type="component" value="Unplaced"/>
</dbReference>
<evidence type="ECO:0000259" key="7">
    <source>
        <dbReference type="PROSITE" id="PS50069"/>
    </source>
</evidence>
<dbReference type="SUPFAM" id="SSF75632">
    <property type="entry name" value="Cullin homology domain"/>
    <property type="match status" value="1"/>
</dbReference>
<evidence type="ECO:0000256" key="2">
    <source>
        <dbReference type="ARBA" id="ARBA00022499"/>
    </source>
</evidence>
<dbReference type="InterPro" id="IPR036317">
    <property type="entry name" value="Cullin_homology_sf"/>
</dbReference>
<dbReference type="GO" id="GO:0006511">
    <property type="term" value="P:ubiquitin-dependent protein catabolic process"/>
    <property type="evidence" value="ECO:0007669"/>
    <property type="project" value="InterPro"/>
</dbReference>
<dbReference type="InterPro" id="IPR016158">
    <property type="entry name" value="Cullin_homology"/>
</dbReference>
<organism evidence="8 9">
    <name type="scientific">Plectus sambesii</name>
    <dbReference type="NCBI Taxonomy" id="2011161"/>
    <lineage>
        <taxon>Eukaryota</taxon>
        <taxon>Metazoa</taxon>
        <taxon>Ecdysozoa</taxon>
        <taxon>Nematoda</taxon>
        <taxon>Chromadorea</taxon>
        <taxon>Plectida</taxon>
        <taxon>Plectina</taxon>
        <taxon>Plectoidea</taxon>
        <taxon>Plectidae</taxon>
        <taxon>Plectus</taxon>
    </lineage>
</organism>
<evidence type="ECO:0000256" key="5">
    <source>
        <dbReference type="PROSITE-ProRule" id="PRU00330"/>
    </source>
</evidence>
<dbReference type="SMART" id="SM00182">
    <property type="entry name" value="CULLIN"/>
    <property type="match status" value="1"/>
</dbReference>
<protein>
    <submittedName>
        <fullName evidence="9">Cullin family profile domain-containing protein</fullName>
    </submittedName>
</protein>
<dbReference type="InterPro" id="IPR019559">
    <property type="entry name" value="Cullin_neddylation_domain"/>
</dbReference>
<dbReference type="InterPro" id="IPR016159">
    <property type="entry name" value="Cullin_repeat-like_dom_sf"/>
</dbReference>
<feature type="domain" description="Cullin family profile" evidence="7">
    <location>
        <begin position="611"/>
        <end position="839"/>
    </location>
</feature>
<keyword evidence="2" id="KW-1017">Isopeptide bond</keyword>
<name>A0A914X965_9BILA</name>
<dbReference type="PANTHER" id="PTHR11932">
    <property type="entry name" value="CULLIN"/>
    <property type="match status" value="1"/>
</dbReference>
<dbReference type="Pfam" id="PF00888">
    <property type="entry name" value="Cullin"/>
    <property type="match status" value="3"/>
</dbReference>
<dbReference type="FunFam" id="1.20.1310.10:FF:000002">
    <property type="entry name" value="cullin-3 isoform X1"/>
    <property type="match status" value="1"/>
</dbReference>
<sequence length="989" mass="113810">MAKVGSSINTKLSREDNWKELEQGLREIYVQRTDMGPVRKNHLYYLVREYLNSPNIPSDTVGIELYNRLEDFFKAIVLDVLKEGQGLNGEDVLVYHLNKWGDFQSDSRVVDGICASLDLHLKKYVRDENHDNILNIFALALVTWKEYLFKELYDTITSAVLKLIERDRSWDPVNTRLITSAIKCYIDIDALKGEEGSLAPLGAKVPKLRVYREDFEKLLLEETEAYYTSRANKFMGISTVTGYMYMRQVDLWLIDEGRRSGEIFHQLKNQECMRNACENVLIGNQLLLFQTEFPKLLAADKYRDLSLWYSLYNRVNVGHNLLKTAFVQHLEERFASAMKECNGRTWAAFISETHAHVFHEQLYELDSTQRGLAYTCRKILITKYLNLIMVKFGSMLDGGKDEELEHMYSLIRSLDDDLNILTTVLENHIKEQGAVAIERCGEATIKDPKIYIDTVLEVYCRYCTLVEHSFSNDPCFSRACNKGCSALLNQVFALDLFRIGLRKLMINGQDEVLAQIYSQCNRVDGGLIGLHTALKKHVEEQGASAVDNFRITANNDPKIFVSTILEVHRRYNTLVERSFQNEPGFVQALDEAFAAFINKNSVTNISNSTSKSAELLARYCNLLLTKSAKSFGEAEVEDLLTEVMIVFKYLDDKDEFELFYRSLFAKRLIGSTSASDDAESSMISKLTQMCGSDYTAKLQRMLTDTRSSKELNGAFKEYPSNFGIYLNIDFSIMVLTSGVWPLQQMFTFEIPSELVSCIGRFTDFYNHRHNGRKLTWLLTMSKGELTTNCFQKNYIFTASTVQMALLLMFNESVEYTIGTLVENLKMKKEVLVQVVQALVKIQLLEFFLADSNRKSPSAESLSSVDKDLKGETFDFPDDTIVRLNTLFSNKKLKVDLSKLVLRTVVRQEQEQMHKNIEEDRKILIQAAIVRIMKMRKQLKHQQLMSEVLQQLTSRFQPKVAVIKKCIEFLIEKEYLQRLENESNVYEYLA</sequence>
<dbReference type="Pfam" id="PF10557">
    <property type="entry name" value="Cullin_Nedd8"/>
    <property type="match status" value="1"/>
</dbReference>
<dbReference type="SMART" id="SM00884">
    <property type="entry name" value="Cullin_Nedd8"/>
    <property type="match status" value="1"/>
</dbReference>
<dbReference type="PROSITE" id="PS50069">
    <property type="entry name" value="CULLIN_2"/>
    <property type="match status" value="1"/>
</dbReference>
<evidence type="ECO:0000313" key="9">
    <source>
        <dbReference type="WBParaSite" id="PSAMB.scaffold7328size7834.g29926.t1"/>
    </source>
</evidence>
<keyword evidence="8" id="KW-1185">Reference proteome</keyword>
<evidence type="ECO:0000256" key="3">
    <source>
        <dbReference type="ARBA" id="ARBA00022786"/>
    </source>
</evidence>
<dbReference type="Gene3D" id="1.10.10.10">
    <property type="entry name" value="Winged helix-like DNA-binding domain superfamily/Winged helix DNA-binding domain"/>
    <property type="match status" value="1"/>
</dbReference>
<keyword evidence="4" id="KW-0832">Ubl conjugation</keyword>
<dbReference type="InterPro" id="IPR036390">
    <property type="entry name" value="WH_DNA-bd_sf"/>
</dbReference>
<dbReference type="SUPFAM" id="SSF74788">
    <property type="entry name" value="Cullin repeat-like"/>
    <property type="match status" value="3"/>
</dbReference>
<dbReference type="SUPFAM" id="SSF46785">
    <property type="entry name" value="Winged helix' DNA-binding domain"/>
    <property type="match status" value="1"/>
</dbReference>
<dbReference type="InterPro" id="IPR059120">
    <property type="entry name" value="Cullin-like_AB"/>
</dbReference>
<accession>A0A914X965</accession>
<dbReference type="AlphaFoldDB" id="A0A914X965"/>
<reference evidence="9" key="1">
    <citation type="submission" date="2022-11" db="UniProtKB">
        <authorList>
            <consortium name="WormBaseParasite"/>
        </authorList>
    </citation>
    <scope>IDENTIFICATION</scope>
</reference>
<evidence type="ECO:0000256" key="4">
    <source>
        <dbReference type="ARBA" id="ARBA00022843"/>
    </source>
</evidence>
<dbReference type="WBParaSite" id="PSAMB.scaffold7328size7834.g29926.t1">
    <property type="protein sequence ID" value="PSAMB.scaffold7328size7834.g29926.t1"/>
    <property type="gene ID" value="PSAMB.scaffold7328size7834.g29926"/>
</dbReference>
<comment type="similarity">
    <text evidence="1 5 6">Belongs to the cullin family.</text>
</comment>
<dbReference type="InterPro" id="IPR045093">
    <property type="entry name" value="Cullin"/>
</dbReference>
<dbReference type="InterPro" id="IPR016157">
    <property type="entry name" value="Cullin_CS"/>
</dbReference>
<proteinExistence type="inferred from homology"/>
<dbReference type="Pfam" id="PF26557">
    <property type="entry name" value="Cullin_AB"/>
    <property type="match status" value="1"/>
</dbReference>
<evidence type="ECO:0000313" key="8">
    <source>
        <dbReference type="Proteomes" id="UP000887566"/>
    </source>
</evidence>
<dbReference type="InterPro" id="IPR036388">
    <property type="entry name" value="WH-like_DNA-bd_sf"/>
</dbReference>
<dbReference type="FunFam" id="1.10.10.10:FF:000014">
    <property type="entry name" value="Cullin 1"/>
    <property type="match status" value="1"/>
</dbReference>
<dbReference type="FunFam" id="1.20.1310.10:FF:000019">
    <property type="entry name" value="Cullin 1"/>
    <property type="match status" value="2"/>
</dbReference>